<dbReference type="Pfam" id="PF00293">
    <property type="entry name" value="NUDIX"/>
    <property type="match status" value="1"/>
</dbReference>
<comment type="caution">
    <text evidence="5">The sequence shown here is derived from an EMBL/GenBank/DDBJ whole genome shotgun (WGS) entry which is preliminary data.</text>
</comment>
<dbReference type="InterPro" id="IPR000086">
    <property type="entry name" value="NUDIX_hydrolase_dom"/>
</dbReference>
<gene>
    <name evidence="5" type="ORF">DI549_18900</name>
</gene>
<evidence type="ECO:0000313" key="6">
    <source>
        <dbReference type="Proteomes" id="UP000248887"/>
    </source>
</evidence>
<dbReference type="CDD" id="cd04680">
    <property type="entry name" value="NUDIX_Hydrolase"/>
    <property type="match status" value="1"/>
</dbReference>
<keyword evidence="2" id="KW-0378">Hydrolase</keyword>
<evidence type="ECO:0000259" key="4">
    <source>
        <dbReference type="PROSITE" id="PS51462"/>
    </source>
</evidence>
<dbReference type="InterPro" id="IPR020476">
    <property type="entry name" value="Nudix_hydrolase"/>
</dbReference>
<dbReference type="PROSITE" id="PS51462">
    <property type="entry name" value="NUDIX"/>
    <property type="match status" value="1"/>
</dbReference>
<comment type="cofactor">
    <cofactor evidence="1">
        <name>Mg(2+)</name>
        <dbReference type="ChEBI" id="CHEBI:18420"/>
    </cofactor>
</comment>
<dbReference type="PRINTS" id="PR00502">
    <property type="entry name" value="NUDIXFAMILY"/>
</dbReference>
<feature type="region of interest" description="Disordered" evidence="3">
    <location>
        <begin position="1"/>
        <end position="26"/>
    </location>
</feature>
<dbReference type="InterPro" id="IPR015797">
    <property type="entry name" value="NUDIX_hydrolase-like_dom_sf"/>
</dbReference>
<dbReference type="Proteomes" id="UP000248887">
    <property type="component" value="Unassembled WGS sequence"/>
</dbReference>
<dbReference type="Gene3D" id="3.90.79.10">
    <property type="entry name" value="Nucleoside Triphosphate Pyrophosphohydrolase"/>
    <property type="match status" value="1"/>
</dbReference>
<dbReference type="SUPFAM" id="SSF55811">
    <property type="entry name" value="Nudix"/>
    <property type="match status" value="1"/>
</dbReference>
<reference evidence="5 6" key="1">
    <citation type="submission" date="2017-08" db="EMBL/GenBank/DDBJ databases">
        <title>Infants hospitalized years apart are colonized by the same room-sourced microbial strains.</title>
        <authorList>
            <person name="Brooks B."/>
            <person name="Olm M.R."/>
            <person name="Firek B.A."/>
            <person name="Baker R."/>
            <person name="Thomas B.C."/>
            <person name="Morowitz M.J."/>
            <person name="Banfield J.F."/>
        </authorList>
    </citation>
    <scope>NUCLEOTIDE SEQUENCE [LARGE SCALE GENOMIC DNA]</scope>
    <source>
        <strain evidence="5">S2_005_001_R2_27</strain>
    </source>
</reference>
<proteinExistence type="predicted"/>
<protein>
    <submittedName>
        <fullName evidence="5">DNA mismatch repair protein MutT</fullName>
    </submittedName>
</protein>
<dbReference type="AlphaFoldDB" id="A0A2W5QYA4"/>
<evidence type="ECO:0000256" key="3">
    <source>
        <dbReference type="SAM" id="MobiDB-lite"/>
    </source>
</evidence>
<accession>A0A2W5QYA4</accession>
<evidence type="ECO:0000256" key="2">
    <source>
        <dbReference type="ARBA" id="ARBA00022801"/>
    </source>
</evidence>
<evidence type="ECO:0000313" key="5">
    <source>
        <dbReference type="EMBL" id="PZQ79895.1"/>
    </source>
</evidence>
<dbReference type="PANTHER" id="PTHR43046:SF14">
    <property type="entry name" value="MUTT_NUDIX FAMILY PROTEIN"/>
    <property type="match status" value="1"/>
</dbReference>
<dbReference type="GO" id="GO:0016787">
    <property type="term" value="F:hydrolase activity"/>
    <property type="evidence" value="ECO:0007669"/>
    <property type="project" value="UniProtKB-KW"/>
</dbReference>
<dbReference type="PANTHER" id="PTHR43046">
    <property type="entry name" value="GDP-MANNOSE MANNOSYL HYDROLASE"/>
    <property type="match status" value="1"/>
</dbReference>
<feature type="domain" description="Nudix hydrolase" evidence="4">
    <location>
        <begin position="49"/>
        <end position="174"/>
    </location>
</feature>
<name>A0A2W5QYA4_ANCNO</name>
<sequence>MGENKHEGFNISPRPPLECTPAPDEVQKRAPARRLLSRLLHRWSRLTRGMTLGVKALVINEAGEILLIRHTYVPGWHLPGGGVEVGETAEQALARELAEETAVELRAPPRLHGLLLNLNLARRDHVAVYVIEHFAQGLPAVPNREIAELGFFSPDALPPGTTAPTRRRIEEMRQGHPPAAHW</sequence>
<dbReference type="EMBL" id="QFQD01000076">
    <property type="protein sequence ID" value="PZQ79895.1"/>
    <property type="molecule type" value="Genomic_DNA"/>
</dbReference>
<organism evidence="5 6">
    <name type="scientific">Ancylobacter novellus</name>
    <name type="common">Thiobacillus novellus</name>
    <dbReference type="NCBI Taxonomy" id="921"/>
    <lineage>
        <taxon>Bacteria</taxon>
        <taxon>Pseudomonadati</taxon>
        <taxon>Pseudomonadota</taxon>
        <taxon>Alphaproteobacteria</taxon>
        <taxon>Hyphomicrobiales</taxon>
        <taxon>Xanthobacteraceae</taxon>
        <taxon>Ancylobacter</taxon>
    </lineage>
</organism>
<evidence type="ECO:0000256" key="1">
    <source>
        <dbReference type="ARBA" id="ARBA00001946"/>
    </source>
</evidence>